<dbReference type="Proteomes" id="UP000305654">
    <property type="component" value="Unassembled WGS sequence"/>
</dbReference>
<keyword evidence="1" id="KW-0732">Signal</keyword>
<gene>
    <name evidence="2" type="ORF">FE263_05560</name>
</gene>
<dbReference type="AlphaFoldDB" id="A0A5R9J5T2"/>
<accession>A0A5R9J5T2</accession>
<reference evidence="2 3" key="1">
    <citation type="submission" date="2019-05" db="EMBL/GenBank/DDBJ databases">
        <authorList>
            <person name="Pankratov T."/>
            <person name="Grouzdev D."/>
        </authorList>
    </citation>
    <scope>NUCLEOTIDE SEQUENCE [LARGE SCALE GENOMIC DNA]</scope>
    <source>
        <strain evidence="2 3">KEBCLARHB70R</strain>
    </source>
</reference>
<evidence type="ECO:0000313" key="2">
    <source>
        <dbReference type="EMBL" id="TLU72922.1"/>
    </source>
</evidence>
<comment type="caution">
    <text evidence="2">The sequence shown here is derived from an EMBL/GenBank/DDBJ whole genome shotgun (WGS) entry which is preliminary data.</text>
</comment>
<feature type="signal peptide" evidence="1">
    <location>
        <begin position="1"/>
        <end position="18"/>
    </location>
</feature>
<feature type="chain" id="PRO_5024292123" evidence="1">
    <location>
        <begin position="19"/>
        <end position="192"/>
    </location>
</feature>
<evidence type="ECO:0000313" key="3">
    <source>
        <dbReference type="Proteomes" id="UP000305654"/>
    </source>
</evidence>
<dbReference type="RefSeq" id="WP_138324996.1">
    <property type="nucleotide sequence ID" value="NZ_VCDI01000002.1"/>
</dbReference>
<proteinExistence type="predicted"/>
<protein>
    <submittedName>
        <fullName evidence="2">Glycine zipper family protein</fullName>
    </submittedName>
</protein>
<sequence length="192" mass="18668">MHSVLRLLPPLAVTAALGACTVAPPPGPTVMTTPGKGKTYDAYRIDDGRCRQDAAAANNGVTPQQGANSSGVGSAAVGTVVGAGIGALLGAAAGNPGLGAAAGAGGGLLVGSSVGAGNAAESANALQGNYDRVYAQCMIASGEQVEAPQVAYAPPPAPVVVAAPPVYAYPPPPYAYGPYYGGGWGYGYHGGW</sequence>
<name>A0A5R9J5T2_9PROT</name>
<organism evidence="2 3">
    <name type="scientific">Lichenicoccus roseus</name>
    <dbReference type="NCBI Taxonomy" id="2683649"/>
    <lineage>
        <taxon>Bacteria</taxon>
        <taxon>Pseudomonadati</taxon>
        <taxon>Pseudomonadota</taxon>
        <taxon>Alphaproteobacteria</taxon>
        <taxon>Acetobacterales</taxon>
        <taxon>Acetobacteraceae</taxon>
        <taxon>Lichenicoccus</taxon>
    </lineage>
</organism>
<dbReference type="EMBL" id="VCDI01000002">
    <property type="protein sequence ID" value="TLU72922.1"/>
    <property type="molecule type" value="Genomic_DNA"/>
</dbReference>
<evidence type="ECO:0000256" key="1">
    <source>
        <dbReference type="SAM" id="SignalP"/>
    </source>
</evidence>
<dbReference type="PROSITE" id="PS51257">
    <property type="entry name" value="PROKAR_LIPOPROTEIN"/>
    <property type="match status" value="1"/>
</dbReference>
<keyword evidence="3" id="KW-1185">Reference proteome</keyword>